<accession>A0A0D4ZZP5</accession>
<organism evidence="15">
    <name type="scientific">Sphingomonas sp. JE1</name>
    <dbReference type="NCBI Taxonomy" id="1628059"/>
    <lineage>
        <taxon>Bacteria</taxon>
        <taxon>Pseudomonadati</taxon>
        <taxon>Pseudomonadota</taxon>
        <taxon>Alphaproteobacteria</taxon>
        <taxon>Sphingomonadales</taxon>
        <taxon>Sphingomonadaceae</taxon>
        <taxon>Sphingomonas</taxon>
    </lineage>
</organism>
<evidence type="ECO:0000259" key="14">
    <source>
        <dbReference type="PROSITE" id="PS51007"/>
    </source>
</evidence>
<evidence type="ECO:0000256" key="8">
    <source>
        <dbReference type="ARBA" id="ARBA00023004"/>
    </source>
</evidence>
<evidence type="ECO:0000256" key="11">
    <source>
        <dbReference type="PIRSR" id="PIRSR617512-2"/>
    </source>
</evidence>
<gene>
    <name evidence="15" type="ORF">pJE1_088</name>
</gene>
<keyword evidence="9" id="KW-1015">Disulfide bond</keyword>
<dbReference type="Gene3D" id="1.10.760.10">
    <property type="entry name" value="Cytochrome c-like domain"/>
    <property type="match status" value="1"/>
</dbReference>
<feature type="binding site" evidence="12">
    <location>
        <position position="262"/>
    </location>
    <ligand>
        <name>Ca(2+)</name>
        <dbReference type="ChEBI" id="CHEBI:29108"/>
    </ligand>
</feature>
<keyword evidence="5 12" id="KW-0106">Calcium</keyword>
<dbReference type="Pfam" id="PF01011">
    <property type="entry name" value="PQQ"/>
    <property type="match status" value="2"/>
</dbReference>
<sequence length="698" mass="76273">MGALSRASFLLGLLIMAAACTSRSNPDSDWPGYGNDPAEQRFSPLSEINADNVSRLGLQWSLDLPGEIALEATPIEVGGFIYFSGSFATVYAVDAVSGKLLWRYDPKANEETPQALRLVWAVNRGVAYADGKLFVATRDARMIALDAKSGKPVWISSFSVPGVPASSTGAPRVFKNKVIIGNSGSETGGRGYVTAFDVKTGRMAWRFFTVPGDPSKGFENDAMAMAAKTWSGEWWKYGGGGTPWNAITFDAELNQVYVGTGNSGPFDWRVRAKRPGDDNLFLTSIVALDADTGQYKWHYQYNPREAWDWKATSDIILTTLTLGGRPRKVLMQAPSNGFFYVIDRENGKLISAKPIGKQNWAERIDLASGRPVEKPGIRYENGPFTIYPNNEGAHNWQAMSFSPRTGLVYIPYQQEGGFTYSITPTSDADLKSDMHRYKLRFGVNRAGYRDPKDPRDGTGSLLAWDPAAQKLRWRVDYPVFLNAGTMVTAGNLVFQGNNTGQFFAYDARTGKRLWSFDAKLGIISPPISFSVRGRQYVSLLVGYGGTGGAGGPGRKQGWKFGLQPRRLLTFALDGNAKLPPTAAPDFSINALDDPTIRLDPANVALGQRIYESMTCMVCHGGGADATGNAPDLRESGIALNKESLRTLLRDGSLVSRGMPKFDDLTDAEIEGVFQYIRDRARAARQENPVAAQQRSGGL</sequence>
<dbReference type="GO" id="GO:0005509">
    <property type="term" value="F:calcium ion binding"/>
    <property type="evidence" value="ECO:0007669"/>
    <property type="project" value="InterPro"/>
</dbReference>
<feature type="binding site" evidence="11">
    <location>
        <begin position="395"/>
        <end position="396"/>
    </location>
    <ligand>
        <name>pyrroloquinoline quinone</name>
        <dbReference type="ChEBI" id="CHEBI:58442"/>
    </ligand>
</feature>
<feature type="binding site" evidence="11">
    <location>
        <position position="168"/>
    </location>
    <ligand>
        <name>pyrroloquinoline quinone</name>
        <dbReference type="ChEBI" id="CHEBI:58442"/>
    </ligand>
</feature>
<keyword evidence="3 12" id="KW-0479">Metal-binding</keyword>
<dbReference type="GO" id="GO:0016020">
    <property type="term" value="C:membrane"/>
    <property type="evidence" value="ECO:0007669"/>
    <property type="project" value="InterPro"/>
</dbReference>
<evidence type="ECO:0000256" key="9">
    <source>
        <dbReference type="ARBA" id="ARBA00023157"/>
    </source>
</evidence>
<feature type="binding site" description="axial binding residue" evidence="12">
    <location>
        <position position="658"/>
    </location>
    <ligand>
        <name>heme c</name>
        <dbReference type="ChEBI" id="CHEBI:61717"/>
    </ligand>
    <ligandPart>
        <name>Fe</name>
        <dbReference type="ChEBI" id="CHEBI:18248"/>
    </ligandPart>
</feature>
<dbReference type="SUPFAM" id="SSF50998">
    <property type="entry name" value="Quinoprotein alcohol dehydrogenase-like"/>
    <property type="match status" value="1"/>
</dbReference>
<feature type="chain" id="PRO_5002290399" evidence="13">
    <location>
        <begin position="20"/>
        <end position="698"/>
    </location>
</feature>
<dbReference type="EMBL" id="KM017071">
    <property type="protein sequence ID" value="AJW29510.1"/>
    <property type="molecule type" value="Genomic_DNA"/>
</dbReference>
<evidence type="ECO:0000256" key="2">
    <source>
        <dbReference type="ARBA" id="ARBA00022617"/>
    </source>
</evidence>
<feature type="signal peptide" evidence="13">
    <location>
        <begin position="1"/>
        <end position="19"/>
    </location>
</feature>
<keyword evidence="7" id="KW-0560">Oxidoreductase</keyword>
<dbReference type="Gene3D" id="2.140.10.10">
    <property type="entry name" value="Quinoprotein alcohol dehydrogenase-like superfamily"/>
    <property type="match status" value="1"/>
</dbReference>
<geneLocation type="plasmid" evidence="15">
    <name>pJE1</name>
</geneLocation>
<comment type="cofactor">
    <cofactor evidence="11">
        <name>heme c</name>
        <dbReference type="ChEBI" id="CHEBI:61717"/>
    </cofactor>
    <text evidence="11">Binds 1 heme c group per subunit.</text>
</comment>
<feature type="binding site" description="axial binding residue" evidence="12">
    <location>
        <position position="619"/>
    </location>
    <ligand>
        <name>heme c</name>
        <dbReference type="ChEBI" id="CHEBI:61717"/>
    </ligand>
    <ligandPart>
        <name>Fe</name>
        <dbReference type="ChEBI" id="CHEBI:18248"/>
    </ligandPart>
</feature>
<feature type="active site" description="Proton acceptor" evidence="10">
    <location>
        <position position="308"/>
    </location>
</feature>
<reference evidence="15" key="1">
    <citation type="submission" date="2014-06" db="EMBL/GenBank/DDBJ databases">
        <title>Molecular and ecological studies on carbamate pesticide degrading bacteria isolated from agricultural soils.</title>
        <authorList>
            <person name="Kim D.-U."/>
            <person name="Ka J.-O."/>
        </authorList>
    </citation>
    <scope>NUCLEOTIDE SEQUENCE</scope>
    <source>
        <strain evidence="15">JE1</strain>
        <plasmid evidence="15">pJE1</plasmid>
    </source>
</reference>
<proteinExistence type="inferred from homology"/>
<evidence type="ECO:0000256" key="6">
    <source>
        <dbReference type="ARBA" id="ARBA00022891"/>
    </source>
</evidence>
<feature type="binding site" evidence="12">
    <location>
        <position position="186"/>
    </location>
    <ligand>
        <name>Ca(2+)</name>
        <dbReference type="ChEBI" id="CHEBI:29108"/>
    </ligand>
</feature>
<dbReference type="PANTHER" id="PTHR32303">
    <property type="entry name" value="QUINOPROTEIN ALCOHOL DEHYDROGENASE (CYTOCHROME C)"/>
    <property type="match status" value="1"/>
</dbReference>
<keyword evidence="6 11" id="KW-0634">PQQ</keyword>
<evidence type="ECO:0000256" key="4">
    <source>
        <dbReference type="ARBA" id="ARBA00022729"/>
    </source>
</evidence>
<dbReference type="AlphaFoldDB" id="A0A0D4ZZP5"/>
<evidence type="ECO:0000256" key="3">
    <source>
        <dbReference type="ARBA" id="ARBA00022723"/>
    </source>
</evidence>
<evidence type="ECO:0000313" key="15">
    <source>
        <dbReference type="EMBL" id="AJW29510.1"/>
    </source>
</evidence>
<evidence type="ECO:0000256" key="13">
    <source>
        <dbReference type="SAM" id="SignalP"/>
    </source>
</evidence>
<comment type="cofactor">
    <cofactor evidence="12">
        <name>Ca(2+)</name>
        <dbReference type="ChEBI" id="CHEBI:29108"/>
    </cofactor>
    <text evidence="12">Binds 1 Ca(2+) ion per subunit.</text>
</comment>
<feature type="binding site" evidence="12">
    <location>
        <position position="308"/>
    </location>
    <ligand>
        <name>Ca(2+)</name>
        <dbReference type="ChEBI" id="CHEBI:29108"/>
    </ligand>
</feature>
<evidence type="ECO:0000256" key="10">
    <source>
        <dbReference type="PIRSR" id="PIRSR617512-1"/>
    </source>
</evidence>
<dbReference type="GO" id="GO:0009055">
    <property type="term" value="F:electron transfer activity"/>
    <property type="evidence" value="ECO:0007669"/>
    <property type="project" value="InterPro"/>
</dbReference>
<dbReference type="NCBIfam" id="TIGR03075">
    <property type="entry name" value="PQQ_enz_alc_DH"/>
    <property type="match status" value="1"/>
</dbReference>
<dbReference type="InterPro" id="IPR011047">
    <property type="entry name" value="Quinoprotein_ADH-like_sf"/>
</dbReference>
<feature type="binding site" evidence="11">
    <location>
        <position position="242"/>
    </location>
    <ligand>
        <name>pyrroloquinoline quinone</name>
        <dbReference type="ChEBI" id="CHEBI:58442"/>
    </ligand>
</feature>
<dbReference type="InterPro" id="IPR002372">
    <property type="entry name" value="PQQ_rpt_dom"/>
</dbReference>
<feature type="domain" description="Cytochrome c" evidence="14">
    <location>
        <begin position="601"/>
        <end position="680"/>
    </location>
</feature>
<evidence type="ECO:0000256" key="12">
    <source>
        <dbReference type="PIRSR" id="PIRSR617512-3"/>
    </source>
</evidence>
<feature type="binding site" description="covalent" evidence="11">
    <location>
        <position position="615"/>
    </location>
    <ligand>
        <name>heme c</name>
        <dbReference type="ChEBI" id="CHEBI:61717"/>
    </ligand>
</feature>
<feature type="binding site" description="covalent" evidence="11">
    <location>
        <position position="618"/>
    </location>
    <ligand>
        <name>heme c</name>
        <dbReference type="ChEBI" id="CHEBI:61717"/>
    </ligand>
</feature>
<keyword evidence="15" id="KW-0614">Plasmid</keyword>
<evidence type="ECO:0000256" key="5">
    <source>
        <dbReference type="ARBA" id="ARBA00022837"/>
    </source>
</evidence>
<protein>
    <submittedName>
        <fullName evidence="15">Quino(Hemo)protein alcohol dehydrogenase, PQQ-dependent</fullName>
    </submittedName>
</protein>
<feature type="binding site" evidence="11">
    <location>
        <position position="124"/>
    </location>
    <ligand>
        <name>pyrroloquinoline quinone</name>
        <dbReference type="ChEBI" id="CHEBI:58442"/>
    </ligand>
</feature>
<dbReference type="SMART" id="SM00564">
    <property type="entry name" value="PQQ"/>
    <property type="match status" value="5"/>
</dbReference>
<comment type="cofactor">
    <cofactor evidence="11">
        <name>pyrroloquinoline quinone</name>
        <dbReference type="ChEBI" id="CHEBI:58442"/>
    </cofactor>
    <text evidence="11">Binds 1 PQQ group per subunit.</text>
</comment>
<comment type="similarity">
    <text evidence="1">Belongs to the bacterial PQQ dehydrogenase family.</text>
</comment>
<dbReference type="InterPro" id="IPR036909">
    <property type="entry name" value="Cyt_c-like_dom_sf"/>
</dbReference>
<keyword evidence="2 11" id="KW-0349">Heme</keyword>
<feature type="binding site" evidence="11">
    <location>
        <position position="71"/>
    </location>
    <ligand>
        <name>pyrroloquinoline quinone</name>
        <dbReference type="ChEBI" id="CHEBI:58442"/>
    </ligand>
</feature>
<keyword evidence="4 13" id="KW-0732">Signal</keyword>
<keyword evidence="8 12" id="KW-0408">Iron</keyword>
<dbReference type="GO" id="GO:0016614">
    <property type="term" value="F:oxidoreductase activity, acting on CH-OH group of donors"/>
    <property type="evidence" value="ECO:0007669"/>
    <property type="project" value="InterPro"/>
</dbReference>
<dbReference type="Pfam" id="PF13442">
    <property type="entry name" value="Cytochrome_CBB3"/>
    <property type="match status" value="1"/>
</dbReference>
<evidence type="ECO:0000256" key="1">
    <source>
        <dbReference type="ARBA" id="ARBA00008156"/>
    </source>
</evidence>
<dbReference type="InterPro" id="IPR017512">
    <property type="entry name" value="PQQ_MeOH/EtOH_DH"/>
</dbReference>
<dbReference type="InterPro" id="IPR018391">
    <property type="entry name" value="PQQ_b-propeller_rpt"/>
</dbReference>
<evidence type="ECO:0000256" key="7">
    <source>
        <dbReference type="ARBA" id="ARBA00023002"/>
    </source>
</evidence>
<dbReference type="PROSITE" id="PS51257">
    <property type="entry name" value="PROKAR_LIPOPROTEIN"/>
    <property type="match status" value="1"/>
</dbReference>
<name>A0A0D4ZZP5_9SPHN</name>
<dbReference type="SUPFAM" id="SSF46626">
    <property type="entry name" value="Cytochrome c"/>
    <property type="match status" value="1"/>
</dbReference>
<dbReference type="InterPro" id="IPR009056">
    <property type="entry name" value="Cyt_c-like_dom"/>
</dbReference>
<dbReference type="GO" id="GO:0020037">
    <property type="term" value="F:heme binding"/>
    <property type="evidence" value="ECO:0007669"/>
    <property type="project" value="InterPro"/>
</dbReference>
<dbReference type="PROSITE" id="PS51007">
    <property type="entry name" value="CYTC"/>
    <property type="match status" value="1"/>
</dbReference>